<evidence type="ECO:0000256" key="2">
    <source>
        <dbReference type="ARBA" id="ARBA00022884"/>
    </source>
</evidence>
<dbReference type="InterPro" id="IPR000999">
    <property type="entry name" value="RNase_III_dom"/>
</dbReference>
<evidence type="ECO:0000313" key="12">
    <source>
        <dbReference type="Proteomes" id="UP000029665"/>
    </source>
</evidence>
<dbReference type="Gene3D" id="3.30.160.20">
    <property type="match status" value="1"/>
</dbReference>
<evidence type="ECO:0000256" key="1">
    <source>
        <dbReference type="ARBA" id="ARBA00004173"/>
    </source>
</evidence>
<keyword evidence="12" id="KW-1185">Reference proteome</keyword>
<dbReference type="SUPFAM" id="SSF54768">
    <property type="entry name" value="dsRNA-binding domain-like"/>
    <property type="match status" value="1"/>
</dbReference>
<evidence type="ECO:0000256" key="7">
    <source>
        <dbReference type="ARBA" id="ARBA00035187"/>
    </source>
</evidence>
<evidence type="ECO:0000256" key="6">
    <source>
        <dbReference type="ARBA" id="ARBA00024034"/>
    </source>
</evidence>
<dbReference type="PANTHER" id="PTHR11207:SF32">
    <property type="entry name" value="LARGE RIBOSOMAL SUBUNIT PROTEIN ML44"/>
    <property type="match status" value="1"/>
</dbReference>
<evidence type="ECO:0000259" key="9">
    <source>
        <dbReference type="PROSITE" id="PS50137"/>
    </source>
</evidence>
<dbReference type="InterPro" id="IPR044444">
    <property type="entry name" value="Ribosomal_mL44_DSRM_metazoa"/>
</dbReference>
<dbReference type="GO" id="GO:0003735">
    <property type="term" value="F:structural constituent of ribosome"/>
    <property type="evidence" value="ECO:0007669"/>
    <property type="project" value="TreeGrafter"/>
</dbReference>
<proteinExistence type="inferred from homology"/>
<dbReference type="Proteomes" id="UP000029665">
    <property type="component" value="Unassembled WGS sequence"/>
</dbReference>
<dbReference type="GO" id="GO:0003725">
    <property type="term" value="F:double-stranded RNA binding"/>
    <property type="evidence" value="ECO:0007669"/>
    <property type="project" value="InterPro"/>
</dbReference>
<dbReference type="Pfam" id="PF22892">
    <property type="entry name" value="DSRM_MRPL44"/>
    <property type="match status" value="1"/>
</dbReference>
<keyword evidence="4" id="KW-0496">Mitochondrion</keyword>
<dbReference type="OMA" id="HLPTRVM"/>
<dbReference type="CDD" id="cd00593">
    <property type="entry name" value="RIBOc"/>
    <property type="match status" value="1"/>
</dbReference>
<name>A0A060SFM7_PYCCI</name>
<reference evidence="11" key="1">
    <citation type="submission" date="2014-01" db="EMBL/GenBank/DDBJ databases">
        <title>The genome of the white-rot fungus Pycnoporus cinnabarinus: a basidiomycete model with a versatile arsenal for lignocellulosic biomass breakdown.</title>
        <authorList>
            <person name="Levasseur A."/>
            <person name="Lomascolo A."/>
            <person name="Ruiz-Duenas F.J."/>
            <person name="Uzan E."/>
            <person name="Piumi F."/>
            <person name="Kues U."/>
            <person name="Ram A.F.J."/>
            <person name="Murat C."/>
            <person name="Haon M."/>
            <person name="Benoit I."/>
            <person name="Arfi Y."/>
            <person name="Chevret D."/>
            <person name="Drula E."/>
            <person name="Kwon M.J."/>
            <person name="Gouret P."/>
            <person name="Lesage-Meessen L."/>
            <person name="Lombard V."/>
            <person name="Mariette J."/>
            <person name="Noirot C."/>
            <person name="Park J."/>
            <person name="Patyshakuliyeva A."/>
            <person name="Wieneger R.A.B."/>
            <person name="Wosten H.A.B."/>
            <person name="Martin F."/>
            <person name="Coutinho P.M."/>
            <person name="de Vries R."/>
            <person name="Martinez A.T."/>
            <person name="Klopp C."/>
            <person name="Pontarotti P."/>
            <person name="Henrissat B."/>
            <person name="Record E."/>
        </authorList>
    </citation>
    <scope>NUCLEOTIDE SEQUENCE [LARGE SCALE GENOMIC DNA]</scope>
    <source>
        <strain evidence="11">BRFM137</strain>
    </source>
</reference>
<accession>A0A060SFM7</accession>
<keyword evidence="3" id="KW-0689">Ribosomal protein</keyword>
<organism evidence="11 12">
    <name type="scientific">Pycnoporus cinnabarinus</name>
    <name type="common">Cinnabar-red polypore</name>
    <name type="synonym">Trametes cinnabarina</name>
    <dbReference type="NCBI Taxonomy" id="5643"/>
    <lineage>
        <taxon>Eukaryota</taxon>
        <taxon>Fungi</taxon>
        <taxon>Dikarya</taxon>
        <taxon>Basidiomycota</taxon>
        <taxon>Agaricomycotina</taxon>
        <taxon>Agaricomycetes</taxon>
        <taxon>Polyporales</taxon>
        <taxon>Polyporaceae</taxon>
        <taxon>Trametes</taxon>
    </lineage>
</organism>
<dbReference type="PANTHER" id="PTHR11207">
    <property type="entry name" value="RIBONUCLEASE III"/>
    <property type="match status" value="1"/>
</dbReference>
<evidence type="ECO:0000256" key="4">
    <source>
        <dbReference type="ARBA" id="ARBA00023128"/>
    </source>
</evidence>
<protein>
    <recommendedName>
        <fullName evidence="7">Large ribosomal subunit protein mL44</fullName>
    </recommendedName>
</protein>
<comment type="similarity">
    <text evidence="6">Belongs to the ribonuclease III family. Mitochondrion-specific ribosomal protein mL44 subfamily.</text>
</comment>
<dbReference type="InterPro" id="IPR044443">
    <property type="entry name" value="Ribosomal_mL44_DSRM_fung"/>
</dbReference>
<dbReference type="SMART" id="SM00535">
    <property type="entry name" value="RIBOc"/>
    <property type="match status" value="1"/>
</dbReference>
<dbReference type="CDD" id="cd19873">
    <property type="entry name" value="DSRM_MRPL3_like"/>
    <property type="match status" value="1"/>
</dbReference>
<dbReference type="HOGENOM" id="CLU_034765_0_0_1"/>
<feature type="domain" description="RNase III" evidence="10">
    <location>
        <begin position="61"/>
        <end position="199"/>
    </location>
</feature>
<evidence type="ECO:0000256" key="5">
    <source>
        <dbReference type="ARBA" id="ARBA00023274"/>
    </source>
</evidence>
<dbReference type="EMBL" id="CCBP010000120">
    <property type="protein sequence ID" value="CDO73282.1"/>
    <property type="molecule type" value="Genomic_DNA"/>
</dbReference>
<keyword evidence="2 8" id="KW-0694">RNA-binding</keyword>
<dbReference type="GO" id="GO:0006396">
    <property type="term" value="P:RNA processing"/>
    <property type="evidence" value="ECO:0007669"/>
    <property type="project" value="InterPro"/>
</dbReference>
<sequence>MGLAQRKVASTAAKLAHVSSQHLKALPPKSSLVPGRSANAAPTIFDPHSWASSQPPPRSTLAAFAHRIGLANVVPSTDVIQQACTHPSFIQLFTRQHPDQPLPATNALLATLGNSLLGLFATEYVNSSYPHLPTRVMKAAVSAHVGPSTCANVARELGVMPLLRWQRTQTTAASAAVLHADALASVPRALTALVYQYRSIRSARRFVEKLFFSREVDLRGMIKFRDPKQTLLETVAKYGRERPISRLLKETGRYSNSPVFVVGIFSGADQLGEGFGSSLKMAEYRAAEDSLLRLYLTRQPPHLVQLPTSTFPDAPGSLYEAEGPEGSYAPVSLGDSEVLYGSAGRAGARVPGARSAAAASAGDDIEDYTV</sequence>
<feature type="domain" description="DRBM" evidence="9">
    <location>
        <begin position="226"/>
        <end position="296"/>
    </location>
</feature>
<evidence type="ECO:0000313" key="11">
    <source>
        <dbReference type="EMBL" id="CDO73282.1"/>
    </source>
</evidence>
<comment type="caution">
    <text evidence="11">The sequence shown here is derived from an EMBL/GenBank/DDBJ whole genome shotgun (WGS) entry which is preliminary data.</text>
</comment>
<dbReference type="InterPro" id="IPR014720">
    <property type="entry name" value="dsRBD_dom"/>
</dbReference>
<dbReference type="SMART" id="SM00358">
    <property type="entry name" value="DSRM"/>
    <property type="match status" value="1"/>
</dbReference>
<dbReference type="PROSITE" id="PS50142">
    <property type="entry name" value="RNASE_3_2"/>
    <property type="match status" value="1"/>
</dbReference>
<dbReference type="STRING" id="5643.A0A060SFM7"/>
<dbReference type="SUPFAM" id="SSF69065">
    <property type="entry name" value="RNase III domain-like"/>
    <property type="match status" value="1"/>
</dbReference>
<evidence type="ECO:0000256" key="3">
    <source>
        <dbReference type="ARBA" id="ARBA00022980"/>
    </source>
</evidence>
<comment type="subcellular location">
    <subcellularLocation>
        <location evidence="1">Mitochondrion</location>
    </subcellularLocation>
</comment>
<evidence type="ECO:0000256" key="8">
    <source>
        <dbReference type="PROSITE-ProRule" id="PRU00266"/>
    </source>
</evidence>
<gene>
    <name evidence="11" type="ORF">BN946_scf185008.g44</name>
</gene>
<evidence type="ECO:0000259" key="10">
    <source>
        <dbReference type="PROSITE" id="PS50142"/>
    </source>
</evidence>
<dbReference type="OrthoDB" id="67027at2759"/>
<dbReference type="AlphaFoldDB" id="A0A060SFM7"/>
<dbReference type="InterPro" id="IPR036389">
    <property type="entry name" value="RNase_III_sf"/>
</dbReference>
<keyword evidence="5" id="KW-0687">Ribonucleoprotein</keyword>
<dbReference type="Gene3D" id="1.10.1520.10">
    <property type="entry name" value="Ribonuclease III domain"/>
    <property type="match status" value="1"/>
</dbReference>
<dbReference type="PROSITE" id="PS50137">
    <property type="entry name" value="DS_RBD"/>
    <property type="match status" value="1"/>
</dbReference>
<dbReference type="Pfam" id="PF14622">
    <property type="entry name" value="Ribonucleas_3_3"/>
    <property type="match status" value="1"/>
</dbReference>
<dbReference type="GO" id="GO:0004525">
    <property type="term" value="F:ribonuclease III activity"/>
    <property type="evidence" value="ECO:0007669"/>
    <property type="project" value="InterPro"/>
</dbReference>
<dbReference type="GO" id="GO:0005739">
    <property type="term" value="C:mitochondrion"/>
    <property type="evidence" value="ECO:0007669"/>
    <property type="project" value="TreeGrafter"/>
</dbReference>